<evidence type="ECO:0000313" key="3">
    <source>
        <dbReference type="Proteomes" id="UP000075680"/>
    </source>
</evidence>
<evidence type="ECO:0000313" key="2">
    <source>
        <dbReference type="EMBL" id="KXZ64616.1"/>
    </source>
</evidence>
<sequence>MNQNAEKTYLLAKKKAETIGFCQETINLYEKAANLGNLEAQYWMGQIYFFGLYSNIANEHNYELALHWYQLAAENEHPEAQYSLSYMYDMGLGTPKNPQEFKKWHLRALSNNSPSALKRERDDNLFKKGVSMGIRSIFGNFF</sequence>
<dbReference type="PANTHER" id="PTHR46430">
    <property type="entry name" value="PROTEIN SKT5-RELATED"/>
    <property type="match status" value="1"/>
</dbReference>
<dbReference type="Pfam" id="PF08238">
    <property type="entry name" value="Sel1"/>
    <property type="match status" value="3"/>
</dbReference>
<dbReference type="AlphaFoldDB" id="A0A150HKG0"/>
<comment type="caution">
    <text evidence="2">The sequence shown here is derived from an EMBL/GenBank/DDBJ whole genome shotgun (WGS) entry which is preliminary data.</text>
</comment>
<dbReference type="InterPro" id="IPR006597">
    <property type="entry name" value="Sel1-like"/>
</dbReference>
<dbReference type="SUPFAM" id="SSF81901">
    <property type="entry name" value="HCP-like"/>
    <property type="match status" value="1"/>
</dbReference>
<organism evidence="2 3">
    <name type="scientific">Acinetobacter venetianus</name>
    <dbReference type="NCBI Taxonomy" id="52133"/>
    <lineage>
        <taxon>Bacteria</taxon>
        <taxon>Pseudomonadati</taxon>
        <taxon>Pseudomonadota</taxon>
        <taxon>Gammaproteobacteria</taxon>
        <taxon>Moraxellales</taxon>
        <taxon>Moraxellaceae</taxon>
        <taxon>Acinetobacter</taxon>
    </lineage>
</organism>
<dbReference type="PANTHER" id="PTHR46430:SF3">
    <property type="entry name" value="ACTIVATOR OF C KINASE PROTEIN 1"/>
    <property type="match status" value="1"/>
</dbReference>
<evidence type="ECO:0000256" key="1">
    <source>
        <dbReference type="ARBA" id="ARBA00022737"/>
    </source>
</evidence>
<proteinExistence type="predicted"/>
<accession>A0A150HKG0</accession>
<reference evidence="2 3" key="1">
    <citation type="journal article" date="2016" name="Sci. Rep.">
        <title>Genomic and phenotypic characterization of the species Acinetobacter venetianus.</title>
        <authorList>
            <person name="Fondi M."/>
            <person name="Maida I."/>
            <person name="Perrin E."/>
            <person name="Orlandini V."/>
            <person name="La Torre L."/>
            <person name="Bosi E."/>
            <person name="Negroni A."/>
            <person name="Zanaroli G."/>
            <person name="Fava F."/>
            <person name="Decorosi F."/>
            <person name="Giovannetti L."/>
            <person name="Viti C."/>
            <person name="Vaneechoutte M."/>
            <person name="Dijkshoorn L."/>
            <person name="Fani R."/>
        </authorList>
    </citation>
    <scope>NUCLEOTIDE SEQUENCE [LARGE SCALE GENOMIC DNA]</scope>
    <source>
        <strain evidence="2 3">LUH5627</strain>
    </source>
</reference>
<protein>
    <submittedName>
        <fullName evidence="2">Localization factor PodJL</fullName>
    </submittedName>
</protein>
<dbReference type="EMBL" id="JRUE01000228">
    <property type="protein sequence ID" value="KXZ64616.1"/>
    <property type="molecule type" value="Genomic_DNA"/>
</dbReference>
<dbReference type="InterPro" id="IPR051726">
    <property type="entry name" value="Chitin_Synth_Reg"/>
</dbReference>
<dbReference type="Proteomes" id="UP000075680">
    <property type="component" value="Unassembled WGS sequence"/>
</dbReference>
<dbReference type="RefSeq" id="WP_061519589.1">
    <property type="nucleotide sequence ID" value="NZ_JRUE01000228.1"/>
</dbReference>
<dbReference type="SMART" id="SM00671">
    <property type="entry name" value="SEL1"/>
    <property type="match status" value="2"/>
</dbReference>
<gene>
    <name evidence="2" type="primary">podJ_2</name>
    <name evidence="2" type="ORF">AVENLUH5627_03027</name>
</gene>
<keyword evidence="1" id="KW-0677">Repeat</keyword>
<dbReference type="PATRIC" id="fig|52133.18.peg.3100"/>
<name>A0A150HKG0_9GAMM</name>
<dbReference type="InterPro" id="IPR011990">
    <property type="entry name" value="TPR-like_helical_dom_sf"/>
</dbReference>
<dbReference type="Gene3D" id="1.25.40.10">
    <property type="entry name" value="Tetratricopeptide repeat domain"/>
    <property type="match status" value="1"/>
</dbReference>